<dbReference type="EMBL" id="CM042023">
    <property type="protein sequence ID" value="KAI3813769.1"/>
    <property type="molecule type" value="Genomic_DNA"/>
</dbReference>
<sequence>MLLIGFLAASNLNAAERQIISSFDFTTNISCCNTDTPIKYGMWRSIIDGPYVTMMASADSGGIQDCLRAMGALEKMFAGSDEVKENRRDILKQQYENFVYKDGESLTTQYNWYTYLFRELQCAKVKLENEDILKKFIRSLPNCWTLYTVSIRVIWHA</sequence>
<keyword evidence="2" id="KW-1185">Reference proteome</keyword>
<name>A0ACB9J0R6_9ASTR</name>
<protein>
    <submittedName>
        <fullName evidence="1">Uncharacterized protein</fullName>
    </submittedName>
</protein>
<comment type="caution">
    <text evidence="1">The sequence shown here is derived from an EMBL/GenBank/DDBJ whole genome shotgun (WGS) entry which is preliminary data.</text>
</comment>
<organism evidence="1 2">
    <name type="scientific">Smallanthus sonchifolius</name>
    <dbReference type="NCBI Taxonomy" id="185202"/>
    <lineage>
        <taxon>Eukaryota</taxon>
        <taxon>Viridiplantae</taxon>
        <taxon>Streptophyta</taxon>
        <taxon>Embryophyta</taxon>
        <taxon>Tracheophyta</taxon>
        <taxon>Spermatophyta</taxon>
        <taxon>Magnoliopsida</taxon>
        <taxon>eudicotyledons</taxon>
        <taxon>Gunneridae</taxon>
        <taxon>Pentapetalae</taxon>
        <taxon>asterids</taxon>
        <taxon>campanulids</taxon>
        <taxon>Asterales</taxon>
        <taxon>Asteraceae</taxon>
        <taxon>Asteroideae</taxon>
        <taxon>Heliantheae alliance</taxon>
        <taxon>Millerieae</taxon>
        <taxon>Smallanthus</taxon>
    </lineage>
</organism>
<proteinExistence type="predicted"/>
<evidence type="ECO:0000313" key="1">
    <source>
        <dbReference type="EMBL" id="KAI3813769.1"/>
    </source>
</evidence>
<dbReference type="Proteomes" id="UP001056120">
    <property type="component" value="Linkage Group LG06"/>
</dbReference>
<gene>
    <name evidence="1" type="ORF">L1987_18503</name>
</gene>
<accession>A0ACB9J0R6</accession>
<evidence type="ECO:0000313" key="2">
    <source>
        <dbReference type="Proteomes" id="UP001056120"/>
    </source>
</evidence>
<reference evidence="2" key="1">
    <citation type="journal article" date="2022" name="Mol. Ecol. Resour.">
        <title>The genomes of chicory, endive, great burdock and yacon provide insights into Asteraceae palaeo-polyploidization history and plant inulin production.</title>
        <authorList>
            <person name="Fan W."/>
            <person name="Wang S."/>
            <person name="Wang H."/>
            <person name="Wang A."/>
            <person name="Jiang F."/>
            <person name="Liu H."/>
            <person name="Zhao H."/>
            <person name="Xu D."/>
            <person name="Zhang Y."/>
        </authorList>
    </citation>
    <scope>NUCLEOTIDE SEQUENCE [LARGE SCALE GENOMIC DNA]</scope>
    <source>
        <strain evidence="2">cv. Yunnan</strain>
    </source>
</reference>
<reference evidence="1 2" key="2">
    <citation type="journal article" date="2022" name="Mol. Ecol. Resour.">
        <title>The genomes of chicory, endive, great burdock and yacon provide insights into Asteraceae paleo-polyploidization history and plant inulin production.</title>
        <authorList>
            <person name="Fan W."/>
            <person name="Wang S."/>
            <person name="Wang H."/>
            <person name="Wang A."/>
            <person name="Jiang F."/>
            <person name="Liu H."/>
            <person name="Zhao H."/>
            <person name="Xu D."/>
            <person name="Zhang Y."/>
        </authorList>
    </citation>
    <scope>NUCLEOTIDE SEQUENCE [LARGE SCALE GENOMIC DNA]</scope>
    <source>
        <strain evidence="2">cv. Yunnan</strain>
        <tissue evidence="1">Leaves</tissue>
    </source>
</reference>